<feature type="transmembrane region" description="Helical" evidence="7">
    <location>
        <begin position="240"/>
        <end position="260"/>
    </location>
</feature>
<dbReference type="AlphaFoldDB" id="A0A1G2L8C3"/>
<comment type="caution">
    <text evidence="9">The sequence shown here is derived from an EMBL/GenBank/DDBJ whole genome shotgun (WGS) entry which is preliminary data.</text>
</comment>
<dbReference type="Pfam" id="PF00361">
    <property type="entry name" value="Proton_antipo_M"/>
    <property type="match status" value="1"/>
</dbReference>
<feature type="transmembrane region" description="Helical" evidence="7">
    <location>
        <begin position="367"/>
        <end position="390"/>
    </location>
</feature>
<feature type="transmembrane region" description="Helical" evidence="7">
    <location>
        <begin position="27"/>
        <end position="47"/>
    </location>
</feature>
<dbReference type="InterPro" id="IPR001750">
    <property type="entry name" value="ND/Mrp_TM"/>
</dbReference>
<dbReference type="GO" id="GO:0012505">
    <property type="term" value="C:endomembrane system"/>
    <property type="evidence" value="ECO:0007669"/>
    <property type="project" value="UniProtKB-SubCell"/>
</dbReference>
<dbReference type="PRINTS" id="PR01437">
    <property type="entry name" value="NUOXDRDTASE4"/>
</dbReference>
<dbReference type="GO" id="GO:0016020">
    <property type="term" value="C:membrane"/>
    <property type="evidence" value="ECO:0007669"/>
    <property type="project" value="UniProtKB-SubCell"/>
</dbReference>
<feature type="transmembrane region" description="Helical" evidence="7">
    <location>
        <begin position="402"/>
        <end position="422"/>
    </location>
</feature>
<keyword evidence="3 6" id="KW-0812">Transmembrane</keyword>
<evidence type="ECO:0000256" key="5">
    <source>
        <dbReference type="ARBA" id="ARBA00023136"/>
    </source>
</evidence>
<protein>
    <recommendedName>
        <fullName evidence="8">NADH:quinone oxidoreductase/Mrp antiporter transmembrane domain-containing protein</fullName>
    </recommendedName>
</protein>
<feature type="transmembrane region" description="Helical" evidence="7">
    <location>
        <begin position="162"/>
        <end position="183"/>
    </location>
</feature>
<dbReference type="InterPro" id="IPR003918">
    <property type="entry name" value="NADH_UbQ_OxRdtase"/>
</dbReference>
<dbReference type="Proteomes" id="UP000177982">
    <property type="component" value="Unassembled WGS sequence"/>
</dbReference>
<evidence type="ECO:0000259" key="8">
    <source>
        <dbReference type="Pfam" id="PF00361"/>
    </source>
</evidence>
<dbReference type="GO" id="GO:0015990">
    <property type="term" value="P:electron transport coupled proton transport"/>
    <property type="evidence" value="ECO:0007669"/>
    <property type="project" value="TreeGrafter"/>
</dbReference>
<evidence type="ECO:0000256" key="1">
    <source>
        <dbReference type="ARBA" id="ARBA00004127"/>
    </source>
</evidence>
<keyword evidence="5 7" id="KW-0472">Membrane</keyword>
<accession>A0A1G2L8C3</accession>
<dbReference type="EMBL" id="MHQO01000001">
    <property type="protein sequence ID" value="OHA07896.1"/>
    <property type="molecule type" value="Genomic_DNA"/>
</dbReference>
<dbReference type="GO" id="GO:0048039">
    <property type="term" value="F:ubiquinone binding"/>
    <property type="evidence" value="ECO:0007669"/>
    <property type="project" value="TreeGrafter"/>
</dbReference>
<feature type="transmembrane region" description="Helical" evidence="7">
    <location>
        <begin position="108"/>
        <end position="127"/>
    </location>
</feature>
<evidence type="ECO:0000256" key="3">
    <source>
        <dbReference type="ARBA" id="ARBA00022692"/>
    </source>
</evidence>
<keyword evidence="4 7" id="KW-1133">Transmembrane helix</keyword>
<dbReference type="GO" id="GO:0042773">
    <property type="term" value="P:ATP synthesis coupled electron transport"/>
    <property type="evidence" value="ECO:0007669"/>
    <property type="project" value="InterPro"/>
</dbReference>
<evidence type="ECO:0000313" key="10">
    <source>
        <dbReference type="Proteomes" id="UP000177982"/>
    </source>
</evidence>
<feature type="domain" description="NADH:quinone oxidoreductase/Mrp antiporter transmembrane" evidence="8">
    <location>
        <begin position="126"/>
        <end position="414"/>
    </location>
</feature>
<reference evidence="9 10" key="1">
    <citation type="journal article" date="2016" name="Nat. Commun.">
        <title>Thousands of microbial genomes shed light on interconnected biogeochemical processes in an aquifer system.</title>
        <authorList>
            <person name="Anantharaman K."/>
            <person name="Brown C.T."/>
            <person name="Hug L.A."/>
            <person name="Sharon I."/>
            <person name="Castelle C.J."/>
            <person name="Probst A.J."/>
            <person name="Thomas B.C."/>
            <person name="Singh A."/>
            <person name="Wilkins M.J."/>
            <person name="Karaoz U."/>
            <person name="Brodie E.L."/>
            <person name="Williams K.H."/>
            <person name="Hubbard S.S."/>
            <person name="Banfield J.F."/>
        </authorList>
    </citation>
    <scope>NUCLEOTIDE SEQUENCE [LARGE SCALE GENOMIC DNA]</scope>
</reference>
<organism evidence="9 10">
    <name type="scientific">Candidatus Sungbacteria bacterium RIFCSPLOWO2_01_FULL_47_10</name>
    <dbReference type="NCBI Taxonomy" id="1802276"/>
    <lineage>
        <taxon>Bacteria</taxon>
        <taxon>Candidatus Sungiibacteriota</taxon>
    </lineage>
</organism>
<comment type="subcellular location">
    <subcellularLocation>
        <location evidence="1">Endomembrane system</location>
        <topology evidence="1">Multi-pass membrane protein</topology>
    </subcellularLocation>
    <subcellularLocation>
        <location evidence="6">Membrane</location>
        <topology evidence="6">Multi-pass membrane protein</topology>
    </subcellularLocation>
</comment>
<dbReference type="GO" id="GO:0003954">
    <property type="term" value="F:NADH dehydrogenase activity"/>
    <property type="evidence" value="ECO:0007669"/>
    <property type="project" value="TreeGrafter"/>
</dbReference>
<feature type="transmembrane region" description="Helical" evidence="7">
    <location>
        <begin position="77"/>
        <end position="96"/>
    </location>
</feature>
<feature type="transmembrane region" description="Helical" evidence="7">
    <location>
        <begin position="443"/>
        <end position="470"/>
    </location>
</feature>
<dbReference type="PANTHER" id="PTHR43507:SF1">
    <property type="entry name" value="NADH-UBIQUINONE OXIDOREDUCTASE CHAIN 4"/>
    <property type="match status" value="1"/>
</dbReference>
<evidence type="ECO:0000256" key="7">
    <source>
        <dbReference type="SAM" id="Phobius"/>
    </source>
</evidence>
<evidence type="ECO:0000256" key="6">
    <source>
        <dbReference type="RuleBase" id="RU000320"/>
    </source>
</evidence>
<dbReference type="GO" id="GO:0008137">
    <property type="term" value="F:NADH dehydrogenase (ubiquinone) activity"/>
    <property type="evidence" value="ECO:0007669"/>
    <property type="project" value="InterPro"/>
</dbReference>
<evidence type="ECO:0000256" key="2">
    <source>
        <dbReference type="ARBA" id="ARBA00009025"/>
    </source>
</evidence>
<evidence type="ECO:0000313" key="9">
    <source>
        <dbReference type="EMBL" id="OHA07896.1"/>
    </source>
</evidence>
<name>A0A1G2L8C3_9BACT</name>
<dbReference type="InterPro" id="IPR010227">
    <property type="entry name" value="NADH_Q_OxRdtase_chainM/4"/>
</dbReference>
<evidence type="ECO:0000256" key="4">
    <source>
        <dbReference type="ARBA" id="ARBA00022989"/>
    </source>
</evidence>
<gene>
    <name evidence="9" type="ORF">A2934_03890</name>
</gene>
<dbReference type="PANTHER" id="PTHR43507">
    <property type="entry name" value="NADH-UBIQUINONE OXIDOREDUCTASE CHAIN 4"/>
    <property type="match status" value="1"/>
</dbReference>
<comment type="similarity">
    <text evidence="2">Belongs to the complex I subunit 4 family.</text>
</comment>
<proteinExistence type="inferred from homology"/>
<dbReference type="NCBIfam" id="TIGR01972">
    <property type="entry name" value="NDH_I_M"/>
    <property type="match status" value="1"/>
</dbReference>
<sequence length="478" mass="52551">MILPFIIFIYALGGIACLVFPKEKSSVIARVTAGILLIIGFATLPSFMKNELPMAFDFSAPWISALGSGIHFGTDGISYPLILLTLFLGFVSALLPYPHNEPAENARFYWALILWLLSAVVGVFASLDLLLFYIFWEIVLILMFFLIALYGGENRKYASMKFLIYTQFASLVMLLGIIALYLGSGGFTFDIMTLRTLEFSQSLAFWVVAALLFSFFVKIPAVPFHTWLPDAHVEAPTAGSVLLAGLLLKMGAYGILRIPFTIFPDALYAIAVPLGIFAFVSILYGAFVSLAQDNLKRMIAYSSVNHMGYVLLGIATLSPMGIHGAVYEMVAHGFGAGLLFATAGFIHDKYKTFSIPELRGLMKSVPVVSWFFIIGALAAMGLPTMAGFIAEFTIFVAAFQVYHAWILLPLVAVVVTAGYFIWTVQRSMWGDGGSSDISEPKRVLYWTPYILLTLGLFVLGLVPSLLFSILDTGMFIFR</sequence>
<feature type="transmembrane region" description="Helical" evidence="7">
    <location>
        <begin position="133"/>
        <end position="150"/>
    </location>
</feature>
<feature type="transmembrane region" description="Helical" evidence="7">
    <location>
        <begin position="266"/>
        <end position="287"/>
    </location>
</feature>
<feature type="transmembrane region" description="Helical" evidence="7">
    <location>
        <begin position="203"/>
        <end position="228"/>
    </location>
</feature>